<keyword evidence="1" id="KW-1133">Transmembrane helix</keyword>
<keyword evidence="1" id="KW-0812">Transmembrane</keyword>
<gene>
    <name evidence="2" type="ORF">DM860_016853</name>
</gene>
<accession>A0A328DYS4</accession>
<dbReference type="Proteomes" id="UP000249390">
    <property type="component" value="Unassembled WGS sequence"/>
</dbReference>
<dbReference type="EMBL" id="NQVE01000060">
    <property type="protein sequence ID" value="RAL50386.1"/>
    <property type="molecule type" value="Genomic_DNA"/>
</dbReference>
<name>A0A328DYS4_9ASTE</name>
<keyword evidence="3" id="KW-1185">Reference proteome</keyword>
<feature type="transmembrane region" description="Helical" evidence="1">
    <location>
        <begin position="131"/>
        <end position="151"/>
    </location>
</feature>
<evidence type="ECO:0000313" key="3">
    <source>
        <dbReference type="Proteomes" id="UP000249390"/>
    </source>
</evidence>
<evidence type="ECO:0000313" key="2">
    <source>
        <dbReference type="EMBL" id="RAL50386.1"/>
    </source>
</evidence>
<dbReference type="AlphaFoldDB" id="A0A328DYS4"/>
<feature type="transmembrane region" description="Helical" evidence="1">
    <location>
        <begin position="48"/>
        <end position="71"/>
    </location>
</feature>
<feature type="transmembrane region" description="Helical" evidence="1">
    <location>
        <begin position="83"/>
        <end position="102"/>
    </location>
</feature>
<evidence type="ECO:0000256" key="1">
    <source>
        <dbReference type="SAM" id="Phobius"/>
    </source>
</evidence>
<keyword evidence="1" id="KW-0472">Membrane</keyword>
<protein>
    <submittedName>
        <fullName evidence="2">Uncharacterized protein</fullName>
    </submittedName>
</protein>
<comment type="caution">
    <text evidence="2">The sequence shown here is derived from an EMBL/GenBank/DDBJ whole genome shotgun (WGS) entry which is preliminary data.</text>
</comment>
<proteinExistence type="predicted"/>
<organism evidence="2 3">
    <name type="scientific">Cuscuta australis</name>
    <dbReference type="NCBI Taxonomy" id="267555"/>
    <lineage>
        <taxon>Eukaryota</taxon>
        <taxon>Viridiplantae</taxon>
        <taxon>Streptophyta</taxon>
        <taxon>Embryophyta</taxon>
        <taxon>Tracheophyta</taxon>
        <taxon>Spermatophyta</taxon>
        <taxon>Magnoliopsida</taxon>
        <taxon>eudicotyledons</taxon>
        <taxon>Gunneridae</taxon>
        <taxon>Pentapetalae</taxon>
        <taxon>asterids</taxon>
        <taxon>lamiids</taxon>
        <taxon>Solanales</taxon>
        <taxon>Convolvulaceae</taxon>
        <taxon>Cuscuteae</taxon>
        <taxon>Cuscuta</taxon>
        <taxon>Cuscuta subgen. Grammica</taxon>
        <taxon>Cuscuta sect. Cleistogrammica</taxon>
    </lineage>
</organism>
<sequence>MSCGQDCFLKLALGLDVLASILAIVAELGKNKTVKGDYCGAVTFQPTIAAAGAYGAMVCALLALISGMTYFECHPSTGKETRRNVALCFTAVPFVAALVFLYKGMGYTKKMGGGGGGGDSLPSVCVISHPLYLYITTGLCGLHFLVLWAGVSWTEEQTAQSSGSGLQMPTLN</sequence>
<reference evidence="2 3" key="1">
    <citation type="submission" date="2018-06" db="EMBL/GenBank/DDBJ databases">
        <title>The Genome of Cuscuta australis (Dodder) Provides Insight into the Evolution of Plant Parasitism.</title>
        <authorList>
            <person name="Liu H."/>
        </authorList>
    </citation>
    <scope>NUCLEOTIDE SEQUENCE [LARGE SCALE GENOMIC DNA]</scope>
    <source>
        <strain evidence="3">cv. Yunnan</strain>
        <tissue evidence="2">Vines</tissue>
    </source>
</reference>
<feature type="transmembrane region" description="Helical" evidence="1">
    <location>
        <begin position="7"/>
        <end position="28"/>
    </location>
</feature>